<dbReference type="OrthoDB" id="2196187at2759"/>
<feature type="domain" description="SDA1 middle" evidence="8">
    <location>
        <begin position="550"/>
        <end position="692"/>
    </location>
</feature>
<dbReference type="GO" id="GO:0005730">
    <property type="term" value="C:nucleolus"/>
    <property type="evidence" value="ECO:0007669"/>
    <property type="project" value="UniProtKB-SubCell"/>
</dbReference>
<dbReference type="GO" id="GO:0000055">
    <property type="term" value="P:ribosomal large subunit export from nucleus"/>
    <property type="evidence" value="ECO:0007669"/>
    <property type="project" value="UniProtKB-UniRule"/>
</dbReference>
<evidence type="ECO:0000256" key="5">
    <source>
        <dbReference type="ARBA" id="ARBA00023242"/>
    </source>
</evidence>
<dbReference type="Pfam" id="PF08158">
    <property type="entry name" value="SDA1_HEAT"/>
    <property type="match status" value="2"/>
</dbReference>
<comment type="similarity">
    <text evidence="1 6">Belongs to the SDA1 family.</text>
</comment>
<feature type="compositionally biased region" description="Basic residues" evidence="7">
    <location>
        <begin position="735"/>
        <end position="750"/>
    </location>
</feature>
<dbReference type="SUPFAM" id="SSF48371">
    <property type="entry name" value="ARM repeat"/>
    <property type="match status" value="1"/>
</dbReference>
<keyword evidence="2 6" id="KW-0813">Transport</keyword>
<dbReference type="GO" id="GO:0042273">
    <property type="term" value="P:ribosomal large subunit biogenesis"/>
    <property type="evidence" value="ECO:0007669"/>
    <property type="project" value="UniProtKB-UniRule"/>
</dbReference>
<dbReference type="Proteomes" id="UP000016930">
    <property type="component" value="Unassembled WGS sequence"/>
</dbReference>
<feature type="region of interest" description="Disordered" evidence="7">
    <location>
        <begin position="471"/>
        <end position="491"/>
    </location>
</feature>
<evidence type="ECO:0000256" key="7">
    <source>
        <dbReference type="SAM" id="MobiDB-lite"/>
    </source>
</evidence>
<feature type="domain" description="SDA1 N-terminal" evidence="9">
    <location>
        <begin position="192"/>
        <end position="446"/>
    </location>
</feature>
<dbReference type="AlphaFoldDB" id="M2QQQ3"/>
<reference evidence="11 12" key="1">
    <citation type="journal article" date="2012" name="Proc. Natl. Acad. Sci. U.S.A.">
        <title>Comparative genomics of Ceriporiopsis subvermispora and Phanerochaete chrysosporium provide insight into selective ligninolysis.</title>
        <authorList>
            <person name="Fernandez-Fueyo E."/>
            <person name="Ruiz-Duenas F.J."/>
            <person name="Ferreira P."/>
            <person name="Floudas D."/>
            <person name="Hibbett D.S."/>
            <person name="Canessa P."/>
            <person name="Larrondo L.F."/>
            <person name="James T.Y."/>
            <person name="Seelenfreund D."/>
            <person name="Lobos S."/>
            <person name="Polanco R."/>
            <person name="Tello M."/>
            <person name="Honda Y."/>
            <person name="Watanabe T."/>
            <person name="Watanabe T."/>
            <person name="Ryu J.S."/>
            <person name="Kubicek C.P."/>
            <person name="Schmoll M."/>
            <person name="Gaskell J."/>
            <person name="Hammel K.E."/>
            <person name="St John F.J."/>
            <person name="Vanden Wymelenberg A."/>
            <person name="Sabat G."/>
            <person name="Splinter BonDurant S."/>
            <person name="Syed K."/>
            <person name="Yadav J.S."/>
            <person name="Doddapaneni H."/>
            <person name="Subramanian V."/>
            <person name="Lavin J.L."/>
            <person name="Oguiza J.A."/>
            <person name="Perez G."/>
            <person name="Pisabarro A.G."/>
            <person name="Ramirez L."/>
            <person name="Santoyo F."/>
            <person name="Master E."/>
            <person name="Coutinho P.M."/>
            <person name="Henrissat B."/>
            <person name="Lombard V."/>
            <person name="Magnuson J.K."/>
            <person name="Kuees U."/>
            <person name="Hori C."/>
            <person name="Igarashi K."/>
            <person name="Samejima M."/>
            <person name="Held B.W."/>
            <person name="Barry K.W."/>
            <person name="LaButti K.M."/>
            <person name="Lapidus A."/>
            <person name="Lindquist E.A."/>
            <person name="Lucas S.M."/>
            <person name="Riley R."/>
            <person name="Salamov A.A."/>
            <person name="Hoffmeister D."/>
            <person name="Schwenk D."/>
            <person name="Hadar Y."/>
            <person name="Yarden O."/>
            <person name="de Vries R.P."/>
            <person name="Wiebenga A."/>
            <person name="Stenlid J."/>
            <person name="Eastwood D."/>
            <person name="Grigoriev I.V."/>
            <person name="Berka R.M."/>
            <person name="Blanchette R.A."/>
            <person name="Kersten P."/>
            <person name="Martinez A.T."/>
            <person name="Vicuna R."/>
            <person name="Cullen D."/>
        </authorList>
    </citation>
    <scope>NUCLEOTIDE SEQUENCE [LARGE SCALE GENOMIC DNA]</scope>
    <source>
        <strain evidence="11 12">B</strain>
    </source>
</reference>
<gene>
    <name evidence="11" type="ORF">CERSUDRAFT_159012</name>
</gene>
<dbReference type="InterPro" id="IPR007949">
    <property type="entry name" value="SDA1_MD"/>
</dbReference>
<keyword evidence="4 6" id="KW-0653">Protein transport</keyword>
<comment type="function">
    <text evidence="6">Required for 60S pre-ribosomal subunits export to the cytoplasm.</text>
</comment>
<dbReference type="STRING" id="914234.M2QQQ3"/>
<dbReference type="Pfam" id="PF21638">
    <property type="entry name" value="SDA1_C"/>
    <property type="match status" value="1"/>
</dbReference>
<accession>M2QQQ3</accession>
<evidence type="ECO:0000256" key="1">
    <source>
        <dbReference type="ARBA" id="ARBA00005783"/>
    </source>
</evidence>
<feature type="compositionally biased region" description="Basic and acidic residues" evidence="7">
    <location>
        <begin position="751"/>
        <end position="761"/>
    </location>
</feature>
<evidence type="ECO:0000256" key="2">
    <source>
        <dbReference type="ARBA" id="ARBA00022448"/>
    </source>
</evidence>
<protein>
    <recommendedName>
        <fullName evidence="6">Protein SDA1</fullName>
    </recommendedName>
</protein>
<dbReference type="Pfam" id="PF05285">
    <property type="entry name" value="SDA1_dom"/>
    <property type="match status" value="1"/>
</dbReference>
<name>M2QQQ3_CERS8</name>
<dbReference type="GO" id="GO:0015031">
    <property type="term" value="P:protein transport"/>
    <property type="evidence" value="ECO:0007669"/>
    <property type="project" value="UniProtKB-KW"/>
</dbReference>
<sequence length="761" mass="84813">MGRGILLTSNLPQLQNLIKRDPTAYKEEFLQQWNHYNSIRQIFQINPDEQAQHFRELVTFIAQVAQCYPKETAEFPSHLSTMLLENYGTLSPDTRKTLVQNLVMLRNKGVITSIELLKTLFPLLPRTTSSSLRAFIRKTILSDIRTANLRTKNHKLNRAVQAMLFGMVERGMDAEVVGDKGKLRAAAKQANAQNSGEAMWAVVLTKELWRKGIWNDAKSVSIIALGCFHPVIKVQSASSHFFLGSDDDVEDSDDEEEEIPNAKALQHRREINKKTRSGEKKLQKQMKSIKAKRKKQAMPGTPNFPAIQLLNDPQTFGEKLYDILNRYDKRFSLDHKILIMQLLSRVMGSHKLCVLGFYTYIMKYLTYHQLRIPAILVALAQSCHDFTPPDALTPVIRKLAQEFVHPGVGSEVIAAGLNSIREVCRRQPWSMEEDLLGDLVEYRKSRDKAVTAAARGLLQLFREVNPGMLKKRQRGKEASMGMASGSQPLPFGHSAEAAVDIEGLVLLEDHLQKLREEEGAAPGDEGEDDDEAAWTGWDVDSDSDESSEGWVSVSSEGESDLEISDSEDEGEKRPKKGKAKAKEGSADPDEPMEDAKPAEDAVARISSLATTKILTPADFALLNDLRIKAASAAVERGAGSGAKRKLASLEAQKKAQQQAGGEDMFISENDILGPRKKAKADYAERMASIEKGREGREKFGSLKGKKNKEAPSSSTNKEKARNKPIMMILASGAVRGKKKASLREKQRKMRAHIDRAKKSHH</sequence>
<evidence type="ECO:0000259" key="9">
    <source>
        <dbReference type="Pfam" id="PF08158"/>
    </source>
</evidence>
<feature type="domain" description="SDA1 N-terminal" evidence="9">
    <location>
        <begin position="60"/>
        <end position="170"/>
    </location>
</feature>
<dbReference type="InterPro" id="IPR048292">
    <property type="entry name" value="SDA1_C"/>
</dbReference>
<evidence type="ECO:0000259" key="10">
    <source>
        <dbReference type="Pfam" id="PF21638"/>
    </source>
</evidence>
<evidence type="ECO:0000259" key="8">
    <source>
        <dbReference type="Pfam" id="PF05285"/>
    </source>
</evidence>
<keyword evidence="5 6" id="KW-0539">Nucleus</keyword>
<evidence type="ECO:0000313" key="12">
    <source>
        <dbReference type="Proteomes" id="UP000016930"/>
    </source>
</evidence>
<comment type="subcellular location">
    <subcellularLocation>
        <location evidence="6">Nucleus</location>
        <location evidence="6">Nucleolus</location>
    </subcellularLocation>
</comment>
<feature type="compositionally biased region" description="Acidic residues" evidence="7">
    <location>
        <begin position="557"/>
        <end position="569"/>
    </location>
</feature>
<evidence type="ECO:0000313" key="11">
    <source>
        <dbReference type="EMBL" id="EMD34495.1"/>
    </source>
</evidence>
<dbReference type="PANTHER" id="PTHR12730:SF0">
    <property type="entry name" value="PROTEIN SDA1 HOMOLOG"/>
    <property type="match status" value="1"/>
</dbReference>
<proteinExistence type="inferred from homology"/>
<feature type="domain" description="SDA1 C-terminal" evidence="10">
    <location>
        <begin position="712"/>
        <end position="758"/>
    </location>
</feature>
<evidence type="ECO:0000256" key="4">
    <source>
        <dbReference type="ARBA" id="ARBA00022927"/>
    </source>
</evidence>
<organism evidence="11 12">
    <name type="scientific">Ceriporiopsis subvermispora (strain B)</name>
    <name type="common">White-rot fungus</name>
    <name type="synonym">Gelatoporia subvermispora</name>
    <dbReference type="NCBI Taxonomy" id="914234"/>
    <lineage>
        <taxon>Eukaryota</taxon>
        <taxon>Fungi</taxon>
        <taxon>Dikarya</taxon>
        <taxon>Basidiomycota</taxon>
        <taxon>Agaricomycotina</taxon>
        <taxon>Agaricomycetes</taxon>
        <taxon>Polyporales</taxon>
        <taxon>Gelatoporiaceae</taxon>
        <taxon>Gelatoporia</taxon>
    </lineage>
</organism>
<feature type="compositionally biased region" description="Basic and acidic residues" evidence="7">
    <location>
        <begin position="688"/>
        <end position="700"/>
    </location>
</feature>
<evidence type="ECO:0000256" key="3">
    <source>
        <dbReference type="ARBA" id="ARBA00022517"/>
    </source>
</evidence>
<dbReference type="InterPro" id="IPR012977">
    <property type="entry name" value="SDA1_N"/>
</dbReference>
<feature type="region of interest" description="Disordered" evidence="7">
    <location>
        <begin position="688"/>
        <end position="761"/>
    </location>
</feature>
<dbReference type="HOGENOM" id="CLU_009161_2_1_1"/>
<keyword evidence="3 6" id="KW-0690">Ribosome biogenesis</keyword>
<dbReference type="InterPro" id="IPR027312">
    <property type="entry name" value="Sda1"/>
</dbReference>
<evidence type="ECO:0000256" key="6">
    <source>
        <dbReference type="RuleBase" id="RU365057"/>
    </source>
</evidence>
<feature type="region of interest" description="Disordered" evidence="7">
    <location>
        <begin position="518"/>
        <end position="600"/>
    </location>
</feature>
<dbReference type="PANTHER" id="PTHR12730">
    <property type="entry name" value="HSDA/SDA1-RELATED"/>
    <property type="match status" value="1"/>
</dbReference>
<keyword evidence="12" id="KW-1185">Reference proteome</keyword>
<dbReference type="InterPro" id="IPR016024">
    <property type="entry name" value="ARM-type_fold"/>
</dbReference>
<dbReference type="EMBL" id="KB445803">
    <property type="protein sequence ID" value="EMD34495.1"/>
    <property type="molecule type" value="Genomic_DNA"/>
</dbReference>